<evidence type="ECO:0000313" key="3">
    <source>
        <dbReference type="Proteomes" id="UP000747542"/>
    </source>
</evidence>
<organism evidence="2 3">
    <name type="scientific">Homarus americanus</name>
    <name type="common">American lobster</name>
    <dbReference type="NCBI Taxonomy" id="6706"/>
    <lineage>
        <taxon>Eukaryota</taxon>
        <taxon>Metazoa</taxon>
        <taxon>Ecdysozoa</taxon>
        <taxon>Arthropoda</taxon>
        <taxon>Crustacea</taxon>
        <taxon>Multicrustacea</taxon>
        <taxon>Malacostraca</taxon>
        <taxon>Eumalacostraca</taxon>
        <taxon>Eucarida</taxon>
        <taxon>Decapoda</taxon>
        <taxon>Pleocyemata</taxon>
        <taxon>Astacidea</taxon>
        <taxon>Nephropoidea</taxon>
        <taxon>Nephropidae</taxon>
        <taxon>Homarus</taxon>
    </lineage>
</organism>
<accession>A0A8J5JFX0</accession>
<reference evidence="2" key="1">
    <citation type="journal article" date="2021" name="Sci. Adv.">
        <title>The American lobster genome reveals insights on longevity, neural, and immune adaptations.</title>
        <authorList>
            <person name="Polinski J.M."/>
            <person name="Zimin A.V."/>
            <person name="Clark K.F."/>
            <person name="Kohn A.B."/>
            <person name="Sadowski N."/>
            <person name="Timp W."/>
            <person name="Ptitsyn A."/>
            <person name="Khanna P."/>
            <person name="Romanova D.Y."/>
            <person name="Williams P."/>
            <person name="Greenwood S.J."/>
            <person name="Moroz L.L."/>
            <person name="Walt D.R."/>
            <person name="Bodnar A.G."/>
        </authorList>
    </citation>
    <scope>NUCLEOTIDE SEQUENCE</scope>
    <source>
        <strain evidence="2">GMGI-L3</strain>
    </source>
</reference>
<evidence type="ECO:0000313" key="2">
    <source>
        <dbReference type="EMBL" id="KAG7156586.1"/>
    </source>
</evidence>
<feature type="compositionally biased region" description="Polar residues" evidence="1">
    <location>
        <begin position="206"/>
        <end position="217"/>
    </location>
</feature>
<feature type="region of interest" description="Disordered" evidence="1">
    <location>
        <begin position="192"/>
        <end position="224"/>
    </location>
</feature>
<name>A0A8J5JFX0_HOMAM</name>
<evidence type="ECO:0000256" key="1">
    <source>
        <dbReference type="SAM" id="MobiDB-lite"/>
    </source>
</evidence>
<comment type="caution">
    <text evidence="2">The sequence shown here is derived from an EMBL/GenBank/DDBJ whole genome shotgun (WGS) entry which is preliminary data.</text>
</comment>
<sequence length="224" mass="23314">MTPLTHGKHPSTSMKLKSAATALRSKATKGTALTVKEKHSQGPNLSVVIKGDFSSVTITKETGCIVHGSGVSAKLVSSSGYISGRGSSISSSLDIITVSRLVIKSSIIIEEEGIEREFSVVREIVEEGEIERDSSAVLEAADGESTEGCSSRMLVEGVGVQRSWAVLEEGEGKGEGPGSCASVLTCCMPPPPAGCSKDTEEKPPSVGSSLDSKSSYIVHQLPVH</sequence>
<proteinExistence type="predicted"/>
<dbReference type="EMBL" id="JAHLQT010039062">
    <property type="protein sequence ID" value="KAG7156586.1"/>
    <property type="molecule type" value="Genomic_DNA"/>
</dbReference>
<gene>
    <name evidence="2" type="ORF">Hamer_G006562</name>
</gene>
<keyword evidence="3" id="KW-1185">Reference proteome</keyword>
<protein>
    <submittedName>
        <fullName evidence="2">Uncharacterized protein</fullName>
    </submittedName>
</protein>
<dbReference type="Proteomes" id="UP000747542">
    <property type="component" value="Unassembled WGS sequence"/>
</dbReference>
<dbReference type="AlphaFoldDB" id="A0A8J5JFX0"/>